<dbReference type="EMBL" id="JAPDOD010000035">
    <property type="protein sequence ID" value="MDA0164559.1"/>
    <property type="molecule type" value="Genomic_DNA"/>
</dbReference>
<comment type="caution">
    <text evidence="2">The sequence shown here is derived from an EMBL/GenBank/DDBJ whole genome shotgun (WGS) entry which is preliminary data.</text>
</comment>
<sequence length="284" mass="31140">MSTWSVATRKDGEIAVESHPVVSWTRRSRALRWPVIRGVVALGQSMSIGFKALEISANAQAPEDQEPITKRQWGLTIVAALVLAVGLFFIVPVVLTSLIKGWLGSSVLFWLVEGCVRTAIFLGYLTLLSRQKDLKRLFQYHGAEHKVISCYEAGLPLTPANAQGFSRLHPRCGTSFLLVVMIVAIFVFAPVGLPAWYILLATRVIGVPLVTGLSFEVIKFAGRNRGRAWVQLIIWPGMQLQKLTTREPDDEQVEVAITALEAVLAVEDPRAASAEDRVGVEVAA</sequence>
<dbReference type="RefSeq" id="WP_270043814.1">
    <property type="nucleotide sequence ID" value="NZ_JAPDOD010000035.1"/>
</dbReference>
<keyword evidence="3" id="KW-1185">Reference proteome</keyword>
<organism evidence="2 3">
    <name type="scientific">Solirubrobacter ginsenosidimutans</name>
    <dbReference type="NCBI Taxonomy" id="490573"/>
    <lineage>
        <taxon>Bacteria</taxon>
        <taxon>Bacillati</taxon>
        <taxon>Actinomycetota</taxon>
        <taxon>Thermoleophilia</taxon>
        <taxon>Solirubrobacterales</taxon>
        <taxon>Solirubrobacteraceae</taxon>
        <taxon>Solirubrobacter</taxon>
    </lineage>
</organism>
<evidence type="ECO:0000256" key="1">
    <source>
        <dbReference type="SAM" id="Phobius"/>
    </source>
</evidence>
<protein>
    <submittedName>
        <fullName evidence="2">DUF1385 domain-containing protein</fullName>
    </submittedName>
</protein>
<dbReference type="Pfam" id="PF07136">
    <property type="entry name" value="DUF1385"/>
    <property type="match status" value="1"/>
</dbReference>
<name>A0A9X3MXA3_9ACTN</name>
<gene>
    <name evidence="2" type="ORF">OM076_30095</name>
</gene>
<feature type="transmembrane region" description="Helical" evidence="1">
    <location>
        <begin position="107"/>
        <end position="127"/>
    </location>
</feature>
<dbReference type="Proteomes" id="UP001149140">
    <property type="component" value="Unassembled WGS sequence"/>
</dbReference>
<proteinExistence type="predicted"/>
<keyword evidence="1" id="KW-0472">Membrane</keyword>
<accession>A0A9X3MXA3</accession>
<dbReference type="InterPro" id="IPR010787">
    <property type="entry name" value="DUF1385"/>
</dbReference>
<keyword evidence="1" id="KW-0812">Transmembrane</keyword>
<reference evidence="2" key="1">
    <citation type="submission" date="2022-10" db="EMBL/GenBank/DDBJ databases">
        <title>The WGS of Solirubrobacter ginsenosidimutans DSM 21036.</title>
        <authorList>
            <person name="Jiang Z."/>
        </authorList>
    </citation>
    <scope>NUCLEOTIDE SEQUENCE</scope>
    <source>
        <strain evidence="2">DSM 21036</strain>
    </source>
</reference>
<dbReference type="AlphaFoldDB" id="A0A9X3MXA3"/>
<dbReference type="PANTHER" id="PTHR42867">
    <property type="entry name" value="MEMBRANE PROTEIN-RELATED"/>
    <property type="match status" value="1"/>
</dbReference>
<feature type="transmembrane region" description="Helical" evidence="1">
    <location>
        <begin position="73"/>
        <end position="95"/>
    </location>
</feature>
<keyword evidence="1" id="KW-1133">Transmembrane helix</keyword>
<feature type="transmembrane region" description="Helical" evidence="1">
    <location>
        <begin position="172"/>
        <end position="189"/>
    </location>
</feature>
<evidence type="ECO:0000313" key="3">
    <source>
        <dbReference type="Proteomes" id="UP001149140"/>
    </source>
</evidence>
<evidence type="ECO:0000313" key="2">
    <source>
        <dbReference type="EMBL" id="MDA0164559.1"/>
    </source>
</evidence>
<dbReference type="PANTHER" id="PTHR42867:SF1">
    <property type="entry name" value="MEMBRANE PROTEIN-RELATED"/>
    <property type="match status" value="1"/>
</dbReference>